<dbReference type="SUPFAM" id="SSF53300">
    <property type="entry name" value="vWA-like"/>
    <property type="match status" value="1"/>
</dbReference>
<dbReference type="Gene3D" id="3.40.50.410">
    <property type="entry name" value="von Willebrand factor, type A domain"/>
    <property type="match status" value="1"/>
</dbReference>
<feature type="chain" id="PRO_5037800793" evidence="1">
    <location>
        <begin position="20"/>
        <end position="184"/>
    </location>
</feature>
<dbReference type="PROSITE" id="PS50234">
    <property type="entry name" value="VWFA"/>
    <property type="match status" value="1"/>
</dbReference>
<dbReference type="Pfam" id="PF00092">
    <property type="entry name" value="VWA"/>
    <property type="match status" value="1"/>
</dbReference>
<evidence type="ECO:0000313" key="4">
    <source>
        <dbReference type="WBParaSite" id="PSU_v2.g10182.t1"/>
    </source>
</evidence>
<reference evidence="4" key="1">
    <citation type="submission" date="2022-11" db="UniProtKB">
        <authorList>
            <consortium name="WormBaseParasite"/>
        </authorList>
    </citation>
    <scope>IDENTIFICATION</scope>
</reference>
<dbReference type="Proteomes" id="UP000887577">
    <property type="component" value="Unplaced"/>
</dbReference>
<organism evidence="3 4">
    <name type="scientific">Panagrolaimus superbus</name>
    <dbReference type="NCBI Taxonomy" id="310955"/>
    <lineage>
        <taxon>Eukaryota</taxon>
        <taxon>Metazoa</taxon>
        <taxon>Ecdysozoa</taxon>
        <taxon>Nematoda</taxon>
        <taxon>Chromadorea</taxon>
        <taxon>Rhabditida</taxon>
        <taxon>Tylenchina</taxon>
        <taxon>Panagrolaimomorpha</taxon>
        <taxon>Panagrolaimoidea</taxon>
        <taxon>Panagrolaimidae</taxon>
        <taxon>Panagrolaimus</taxon>
    </lineage>
</organism>
<keyword evidence="1" id="KW-0732">Signal</keyword>
<dbReference type="InterPro" id="IPR002035">
    <property type="entry name" value="VWF_A"/>
</dbReference>
<feature type="signal peptide" evidence="1">
    <location>
        <begin position="1"/>
        <end position="19"/>
    </location>
</feature>
<name>A0A914XUH2_9BILA</name>
<dbReference type="WBParaSite" id="PSU_v2.g10182.t1">
    <property type="protein sequence ID" value="PSU_v2.g10182.t1"/>
    <property type="gene ID" value="PSU_v2.g10182"/>
</dbReference>
<dbReference type="InterPro" id="IPR036465">
    <property type="entry name" value="vWFA_dom_sf"/>
</dbReference>
<sequence>MNLIFLLFLFYTNISTIFARCRIPSTTKKSPIGCNLDLTVAIDMSASMDSVTNIVKLSNNILSFLSTIDYHQNAYVAGLTFGASTIDASRYFNNYEEICDFIHSAQEQSIQMGMASANLSEVFRVYEVSLLQTKRIQNQKILLIFTAIENDDKDSIAAAKYYSKKLKAVGVEIIVIAFRFLSSQ</sequence>
<evidence type="ECO:0000313" key="3">
    <source>
        <dbReference type="Proteomes" id="UP000887577"/>
    </source>
</evidence>
<accession>A0A914XUH2</accession>
<proteinExistence type="predicted"/>
<protein>
    <submittedName>
        <fullName evidence="4">VWFA domain-containing protein</fullName>
    </submittedName>
</protein>
<evidence type="ECO:0000256" key="1">
    <source>
        <dbReference type="SAM" id="SignalP"/>
    </source>
</evidence>
<feature type="domain" description="VWFA" evidence="2">
    <location>
        <begin position="37"/>
        <end position="184"/>
    </location>
</feature>
<dbReference type="AlphaFoldDB" id="A0A914XUH2"/>
<keyword evidence="3" id="KW-1185">Reference proteome</keyword>
<evidence type="ECO:0000259" key="2">
    <source>
        <dbReference type="PROSITE" id="PS50234"/>
    </source>
</evidence>